<dbReference type="CDD" id="cd11614">
    <property type="entry name" value="SAF_CpaB_FlgA_like"/>
    <property type="match status" value="1"/>
</dbReference>
<name>A0A6J7C7J9_9ZZZZ</name>
<gene>
    <name evidence="2" type="ORF">UFOPK3268_01582</name>
    <name evidence="3" type="ORF">UFOPK3752_01928</name>
    <name evidence="4" type="ORF">UFOPK4150_01851</name>
</gene>
<sequence>MGDLGVHVDCDRRTIEDVEEVKPPPARRFRSDRRDIRLGLGVALVVLSVVVGSRALSSSDDRTPVWSVRTALASGTTLTADDLLVTAVAVEDLTTYVPTSTELAGKVLTRDIGAGELIPATVLADALPADRRMVTVPVDLLHAPPSLARGERVDVYVSSQDGTAVTQDAIAPLPELILAGVLVADPGQVDAMGANDQMGVVLDVAAKDADRAVAAARGGDVDLVRIGSGS</sequence>
<protein>
    <submittedName>
        <fullName evidence="2">Unannotated protein</fullName>
    </submittedName>
</protein>
<dbReference type="EMBL" id="CAFBPU010000045">
    <property type="protein sequence ID" value="CAB5037618.1"/>
    <property type="molecule type" value="Genomic_DNA"/>
</dbReference>
<evidence type="ECO:0000313" key="3">
    <source>
        <dbReference type="EMBL" id="CAB4955386.1"/>
    </source>
</evidence>
<accession>A0A6J7C7J9</accession>
<evidence type="ECO:0000313" key="4">
    <source>
        <dbReference type="EMBL" id="CAB5037618.1"/>
    </source>
</evidence>
<reference evidence="2" key="1">
    <citation type="submission" date="2020-05" db="EMBL/GenBank/DDBJ databases">
        <authorList>
            <person name="Chiriac C."/>
            <person name="Salcher M."/>
            <person name="Ghai R."/>
            <person name="Kavagutti S V."/>
        </authorList>
    </citation>
    <scope>NUCLEOTIDE SEQUENCE</scope>
</reference>
<dbReference type="Pfam" id="PF08666">
    <property type="entry name" value="SAF"/>
    <property type="match status" value="1"/>
</dbReference>
<proteinExistence type="predicted"/>
<dbReference type="EMBL" id="CAFBND010000106">
    <property type="protein sequence ID" value="CAB4955386.1"/>
    <property type="molecule type" value="Genomic_DNA"/>
</dbReference>
<dbReference type="EMBL" id="CAFBIZ010000249">
    <property type="protein sequence ID" value="CAB4852279.1"/>
    <property type="molecule type" value="Genomic_DNA"/>
</dbReference>
<dbReference type="InterPro" id="IPR013974">
    <property type="entry name" value="SAF"/>
</dbReference>
<dbReference type="AlphaFoldDB" id="A0A6J7C7J9"/>
<dbReference type="SMART" id="SM00858">
    <property type="entry name" value="SAF"/>
    <property type="match status" value="1"/>
</dbReference>
<evidence type="ECO:0000313" key="2">
    <source>
        <dbReference type="EMBL" id="CAB4852279.1"/>
    </source>
</evidence>
<evidence type="ECO:0000259" key="1">
    <source>
        <dbReference type="SMART" id="SM00858"/>
    </source>
</evidence>
<feature type="domain" description="SAF" evidence="1">
    <location>
        <begin position="63"/>
        <end position="124"/>
    </location>
</feature>
<dbReference type="Gene3D" id="3.90.1210.10">
    <property type="entry name" value="Antifreeze-like/N-acetylneuraminic acid synthase C-terminal domain"/>
    <property type="match status" value="1"/>
</dbReference>
<organism evidence="2">
    <name type="scientific">freshwater metagenome</name>
    <dbReference type="NCBI Taxonomy" id="449393"/>
    <lineage>
        <taxon>unclassified sequences</taxon>
        <taxon>metagenomes</taxon>
        <taxon>ecological metagenomes</taxon>
    </lineage>
</organism>